<sequence length="76" mass="9093">MMPPKIVYLMMETLDEIRGKSKPGWKSNLVDMNLDNYYEDALTELFDDPYSRGYQSELANWIQQEDQKERIDLEDQ</sequence>
<reference evidence="2" key="1">
    <citation type="submission" date="2022-11" db="UniProtKB">
        <authorList>
            <consortium name="WormBaseParasite"/>
        </authorList>
    </citation>
    <scope>IDENTIFICATION</scope>
</reference>
<accession>A0A915JY79</accession>
<evidence type="ECO:0000313" key="1">
    <source>
        <dbReference type="Proteomes" id="UP000887565"/>
    </source>
</evidence>
<evidence type="ECO:0000313" key="2">
    <source>
        <dbReference type="WBParaSite" id="nRc.2.0.1.t30652-RA"/>
    </source>
</evidence>
<dbReference type="Proteomes" id="UP000887565">
    <property type="component" value="Unplaced"/>
</dbReference>
<name>A0A915JY79_ROMCU</name>
<keyword evidence="1" id="KW-1185">Reference proteome</keyword>
<dbReference type="WBParaSite" id="nRc.2.0.1.t30652-RA">
    <property type="protein sequence ID" value="nRc.2.0.1.t30652-RA"/>
    <property type="gene ID" value="nRc.2.0.1.g30652"/>
</dbReference>
<dbReference type="AlphaFoldDB" id="A0A915JY79"/>
<organism evidence="1 2">
    <name type="scientific">Romanomermis culicivorax</name>
    <name type="common">Nematode worm</name>
    <dbReference type="NCBI Taxonomy" id="13658"/>
    <lineage>
        <taxon>Eukaryota</taxon>
        <taxon>Metazoa</taxon>
        <taxon>Ecdysozoa</taxon>
        <taxon>Nematoda</taxon>
        <taxon>Enoplea</taxon>
        <taxon>Dorylaimia</taxon>
        <taxon>Mermithida</taxon>
        <taxon>Mermithoidea</taxon>
        <taxon>Mermithidae</taxon>
        <taxon>Romanomermis</taxon>
    </lineage>
</organism>
<proteinExistence type="predicted"/>
<protein>
    <submittedName>
        <fullName evidence="2">Uncharacterized protein</fullName>
    </submittedName>
</protein>